<dbReference type="AlphaFoldDB" id="A0A4Q1D0P5"/>
<dbReference type="SMART" id="SM00812">
    <property type="entry name" value="Alpha_L_fucos"/>
    <property type="match status" value="1"/>
</dbReference>
<keyword evidence="6" id="KW-1133">Transmembrane helix</keyword>
<protein>
    <recommendedName>
        <fullName evidence="2">alpha-L-fucosidase</fullName>
        <ecNumber evidence="2">3.2.1.51</ecNumber>
    </recommendedName>
</protein>
<dbReference type="SUPFAM" id="SSF51445">
    <property type="entry name" value="(Trans)glycosidases"/>
    <property type="match status" value="1"/>
</dbReference>
<dbReference type="OrthoDB" id="107551at2"/>
<evidence type="ECO:0000256" key="4">
    <source>
        <dbReference type="ARBA" id="ARBA00022801"/>
    </source>
</evidence>
<dbReference type="GO" id="GO:0016139">
    <property type="term" value="P:glycoside catabolic process"/>
    <property type="evidence" value="ECO:0007669"/>
    <property type="project" value="TreeGrafter"/>
</dbReference>
<keyword evidence="3" id="KW-0732">Signal</keyword>
<evidence type="ECO:0000256" key="1">
    <source>
        <dbReference type="ARBA" id="ARBA00007951"/>
    </source>
</evidence>
<organism evidence="8 9">
    <name type="scientific">Filimonas effusa</name>
    <dbReference type="NCBI Taxonomy" id="2508721"/>
    <lineage>
        <taxon>Bacteria</taxon>
        <taxon>Pseudomonadati</taxon>
        <taxon>Bacteroidota</taxon>
        <taxon>Chitinophagia</taxon>
        <taxon>Chitinophagales</taxon>
        <taxon>Chitinophagaceae</taxon>
        <taxon>Filimonas</taxon>
    </lineage>
</organism>
<evidence type="ECO:0000313" key="8">
    <source>
        <dbReference type="EMBL" id="RXK81323.1"/>
    </source>
</evidence>
<dbReference type="PANTHER" id="PTHR10030:SF37">
    <property type="entry name" value="ALPHA-L-FUCOSIDASE-RELATED"/>
    <property type="match status" value="1"/>
</dbReference>
<keyword evidence="6" id="KW-0812">Transmembrane</keyword>
<sequence length="641" mass="72734">MNCHVIISMYHRFVPAKNSQLFSLLFKALNVIWVIIFLTNSACLMYNHCLKRSTLSWINLFVIAAGIFLSGCRTAKRTNSLNGEKNLLLPPPATMPDIPATLPVASVNLGDTTGEQEVKTNFPMYAGPFEPTWQSIQEHYSDSAANWLREAKFGIWVHFGPQASGASGDWYARKMYIEGSLAYENHLKQYGHPTDSGYKELLRDWNPRQLDPKAYVKLYHSIGARFLLIQAVHHDNYDLWDSRYQPWNSINMGPRKDLLGAWAKAVKEAGMHYGIAFHHEYTWWWWQTAFRSDSTGPYAGKMYDGRLTLKDGVGKWWEGYDPRLLYGINLREYKGMDDFRFTIPQGIFTRHLDYARWYADRWALRILDAVNKYDPDFIYTDGNTKQPFFGAKSGAGYRCDAHQRVVASYFNQALARHGKPDVFSITKFFPAGQKGIVTTLEGRFPGQIKTDQPWLGENAVGDWYYSPGYVYDAASVIRFLVEYISRDGAYAVSIPIMPDGSLHPDCLKMLHEIGDWMKINGNAVYGSKAWITAGEGKDGKLRVMPGGNLGEKQAGFKYEQEDLRFTVGKDGRLNIFTMMIPQAGSQITVRSLGKKAGTLAIKSVELLGYSGKVMWSQQEDGLYITVPDTTRFIASLCFSVR</sequence>
<dbReference type="Pfam" id="PF01120">
    <property type="entry name" value="Alpha_L_fucos"/>
    <property type="match status" value="1"/>
</dbReference>
<evidence type="ECO:0000256" key="5">
    <source>
        <dbReference type="ARBA" id="ARBA00023295"/>
    </source>
</evidence>
<evidence type="ECO:0000259" key="7">
    <source>
        <dbReference type="Pfam" id="PF01120"/>
    </source>
</evidence>
<dbReference type="Gene3D" id="3.20.20.80">
    <property type="entry name" value="Glycosidases"/>
    <property type="match status" value="1"/>
</dbReference>
<proteinExistence type="inferred from homology"/>
<keyword evidence="6" id="KW-0472">Membrane</keyword>
<dbReference type="Proteomes" id="UP000290545">
    <property type="component" value="Unassembled WGS sequence"/>
</dbReference>
<dbReference type="EC" id="3.2.1.51" evidence="2"/>
<comment type="caution">
    <text evidence="8">The sequence shown here is derived from an EMBL/GenBank/DDBJ whole genome shotgun (WGS) entry which is preliminary data.</text>
</comment>
<dbReference type="InterPro" id="IPR000933">
    <property type="entry name" value="Glyco_hydro_29"/>
</dbReference>
<dbReference type="InterPro" id="IPR017853">
    <property type="entry name" value="GH"/>
</dbReference>
<feature type="transmembrane region" description="Helical" evidence="6">
    <location>
        <begin position="54"/>
        <end position="72"/>
    </location>
</feature>
<dbReference type="PANTHER" id="PTHR10030">
    <property type="entry name" value="ALPHA-L-FUCOSIDASE"/>
    <property type="match status" value="1"/>
</dbReference>
<dbReference type="GO" id="GO:0005764">
    <property type="term" value="C:lysosome"/>
    <property type="evidence" value="ECO:0007669"/>
    <property type="project" value="TreeGrafter"/>
</dbReference>
<accession>A0A4Q1D0P5</accession>
<dbReference type="InterPro" id="IPR013780">
    <property type="entry name" value="Glyco_hydro_b"/>
</dbReference>
<keyword evidence="9" id="KW-1185">Reference proteome</keyword>
<dbReference type="EMBL" id="SDHZ01000004">
    <property type="protein sequence ID" value="RXK81323.1"/>
    <property type="molecule type" value="Genomic_DNA"/>
</dbReference>
<gene>
    <name evidence="8" type="ORF">ESB13_20520</name>
</gene>
<evidence type="ECO:0000256" key="6">
    <source>
        <dbReference type="SAM" id="Phobius"/>
    </source>
</evidence>
<dbReference type="Gene3D" id="2.60.40.1180">
    <property type="entry name" value="Golgi alpha-mannosidase II"/>
    <property type="match status" value="1"/>
</dbReference>
<keyword evidence="4" id="KW-0378">Hydrolase</keyword>
<evidence type="ECO:0000256" key="2">
    <source>
        <dbReference type="ARBA" id="ARBA00012662"/>
    </source>
</evidence>
<reference evidence="8 9" key="1">
    <citation type="submission" date="2019-01" db="EMBL/GenBank/DDBJ databases">
        <title>Filimonas sp. strain TTM-71.</title>
        <authorList>
            <person name="Chen W.-M."/>
        </authorList>
    </citation>
    <scope>NUCLEOTIDE SEQUENCE [LARGE SCALE GENOMIC DNA]</scope>
    <source>
        <strain evidence="8 9">TTM-71</strain>
    </source>
</reference>
<dbReference type="GO" id="GO:0004560">
    <property type="term" value="F:alpha-L-fucosidase activity"/>
    <property type="evidence" value="ECO:0007669"/>
    <property type="project" value="InterPro"/>
</dbReference>
<feature type="domain" description="Glycoside hydrolase family 29 N-terminal" evidence="7">
    <location>
        <begin position="127"/>
        <end position="522"/>
    </location>
</feature>
<comment type="similarity">
    <text evidence="1">Belongs to the glycosyl hydrolase 29 family.</text>
</comment>
<feature type="transmembrane region" description="Helical" evidence="6">
    <location>
        <begin position="21"/>
        <end position="42"/>
    </location>
</feature>
<dbReference type="InterPro" id="IPR057739">
    <property type="entry name" value="Glyco_hydro_29_N"/>
</dbReference>
<evidence type="ECO:0000313" key="9">
    <source>
        <dbReference type="Proteomes" id="UP000290545"/>
    </source>
</evidence>
<dbReference type="GO" id="GO:0006004">
    <property type="term" value="P:fucose metabolic process"/>
    <property type="evidence" value="ECO:0007669"/>
    <property type="project" value="TreeGrafter"/>
</dbReference>
<keyword evidence="5" id="KW-0326">Glycosidase</keyword>
<evidence type="ECO:0000256" key="3">
    <source>
        <dbReference type="ARBA" id="ARBA00022729"/>
    </source>
</evidence>
<name>A0A4Q1D0P5_9BACT</name>